<evidence type="ECO:0000313" key="4">
    <source>
        <dbReference type="Proteomes" id="UP000247832"/>
    </source>
</evidence>
<dbReference type="Gene3D" id="2.40.128.110">
    <property type="entry name" value="Lipid/polyisoprenoid-binding, YceI-like"/>
    <property type="match status" value="1"/>
</dbReference>
<feature type="domain" description="Lipid/polyisoprenoid-binding YceI-like" evidence="2">
    <location>
        <begin position="13"/>
        <end position="182"/>
    </location>
</feature>
<reference evidence="3 4" key="1">
    <citation type="submission" date="2018-05" db="EMBL/GenBank/DDBJ databases">
        <title>Genetic diversity of glacier-inhabiting Cryobacterium bacteria in China and description of Cryobacterium mengkeensis sp. nov. and Arthrobacter glacialis sp. nov.</title>
        <authorList>
            <person name="Liu Q."/>
            <person name="Xin Y.-H."/>
        </authorList>
    </citation>
    <scope>NUCLEOTIDE SEQUENCE [LARGE SCALE GENOMIC DNA]</scope>
    <source>
        <strain evidence="3 4">LI2</strain>
    </source>
</reference>
<organism evidence="3 4">
    <name type="scientific">Arthrobacter livingstonensis</name>
    <dbReference type="NCBI Taxonomy" id="670078"/>
    <lineage>
        <taxon>Bacteria</taxon>
        <taxon>Bacillati</taxon>
        <taxon>Actinomycetota</taxon>
        <taxon>Actinomycetes</taxon>
        <taxon>Micrococcales</taxon>
        <taxon>Micrococcaceae</taxon>
        <taxon>Arthrobacter</taxon>
    </lineage>
</organism>
<dbReference type="PANTHER" id="PTHR34406:SF1">
    <property type="entry name" value="PROTEIN YCEI"/>
    <property type="match status" value="1"/>
</dbReference>
<protein>
    <submittedName>
        <fullName evidence="3">Polyisoprenoid-binding protein</fullName>
    </submittedName>
</protein>
<dbReference type="Proteomes" id="UP000247832">
    <property type="component" value="Unassembled WGS sequence"/>
</dbReference>
<dbReference type="OrthoDB" id="9811006at2"/>
<keyword evidence="4" id="KW-1185">Reference proteome</keyword>
<dbReference type="RefSeq" id="WP_110499185.1">
    <property type="nucleotide sequence ID" value="NZ_QJVD01000001.1"/>
</dbReference>
<proteinExistence type="inferred from homology"/>
<dbReference type="EMBL" id="QJVD01000001">
    <property type="protein sequence ID" value="PYI69762.1"/>
    <property type="molecule type" value="Genomic_DNA"/>
</dbReference>
<sequence length="184" mass="20208">MSSETVAPELSGDYVFDVVHSRLGFVARHAMITKVHGSFKEFEGHLHIDAEEPTRSSGRLSIVTESIDTGTEQRDNHLRSNDFFDMPNYPQITFESTAIEHASGENYQVIGDLAIKGVSRAVTLDVQYTGSSIDPSGNTRIGFEAAVTINRKDWGLNWNAPLEAGGVLVSEKVTLEIDISAIRQ</sequence>
<evidence type="ECO:0000256" key="1">
    <source>
        <dbReference type="ARBA" id="ARBA00008812"/>
    </source>
</evidence>
<evidence type="ECO:0000259" key="2">
    <source>
        <dbReference type="SMART" id="SM00867"/>
    </source>
</evidence>
<dbReference type="Pfam" id="PF04264">
    <property type="entry name" value="YceI"/>
    <property type="match status" value="1"/>
</dbReference>
<dbReference type="SMART" id="SM00867">
    <property type="entry name" value="YceI"/>
    <property type="match status" value="1"/>
</dbReference>
<name>A0A2V5LFB0_9MICC</name>
<gene>
    <name evidence="3" type="ORF">CVV68_01235</name>
</gene>
<comment type="caution">
    <text evidence="3">The sequence shown here is derived from an EMBL/GenBank/DDBJ whole genome shotgun (WGS) entry which is preliminary data.</text>
</comment>
<accession>A0A2V5LFB0</accession>
<dbReference type="InterPro" id="IPR007372">
    <property type="entry name" value="Lipid/polyisoprenoid-bd_YceI"/>
</dbReference>
<evidence type="ECO:0000313" key="3">
    <source>
        <dbReference type="EMBL" id="PYI69762.1"/>
    </source>
</evidence>
<dbReference type="PANTHER" id="PTHR34406">
    <property type="entry name" value="PROTEIN YCEI"/>
    <property type="match status" value="1"/>
</dbReference>
<dbReference type="AlphaFoldDB" id="A0A2V5LFB0"/>
<dbReference type="InterPro" id="IPR036761">
    <property type="entry name" value="TTHA0802/YceI-like_sf"/>
</dbReference>
<dbReference type="SUPFAM" id="SSF101874">
    <property type="entry name" value="YceI-like"/>
    <property type="match status" value="1"/>
</dbReference>
<comment type="similarity">
    <text evidence="1">Belongs to the UPF0312 family.</text>
</comment>